<feature type="signal peptide" evidence="1">
    <location>
        <begin position="1"/>
        <end position="22"/>
    </location>
</feature>
<gene>
    <name evidence="2" type="ORF">BDV98DRAFT_298312</name>
</gene>
<proteinExistence type="predicted"/>
<feature type="chain" id="PRO_5023139344" description="Secreted protein" evidence="1">
    <location>
        <begin position="23"/>
        <end position="71"/>
    </location>
</feature>
<dbReference type="Proteomes" id="UP000305067">
    <property type="component" value="Unassembled WGS sequence"/>
</dbReference>
<sequence>MKWLRDCCTWVCRRATFLVVSAHFPSLALRKATPIRAAYVQSLSSGSGASGTLEAASFHQARIESRSCTTE</sequence>
<evidence type="ECO:0008006" key="4">
    <source>
        <dbReference type="Google" id="ProtNLM"/>
    </source>
</evidence>
<name>A0A5C3Q9E8_9AGAR</name>
<keyword evidence="1" id="KW-0732">Signal</keyword>
<evidence type="ECO:0000313" key="2">
    <source>
        <dbReference type="EMBL" id="TFK96798.1"/>
    </source>
</evidence>
<evidence type="ECO:0000256" key="1">
    <source>
        <dbReference type="SAM" id="SignalP"/>
    </source>
</evidence>
<reference evidence="2 3" key="1">
    <citation type="journal article" date="2019" name="Nat. Ecol. Evol.">
        <title>Megaphylogeny resolves global patterns of mushroom evolution.</title>
        <authorList>
            <person name="Varga T."/>
            <person name="Krizsan K."/>
            <person name="Foldi C."/>
            <person name="Dima B."/>
            <person name="Sanchez-Garcia M."/>
            <person name="Sanchez-Ramirez S."/>
            <person name="Szollosi G.J."/>
            <person name="Szarkandi J.G."/>
            <person name="Papp V."/>
            <person name="Albert L."/>
            <person name="Andreopoulos W."/>
            <person name="Angelini C."/>
            <person name="Antonin V."/>
            <person name="Barry K.W."/>
            <person name="Bougher N.L."/>
            <person name="Buchanan P."/>
            <person name="Buyck B."/>
            <person name="Bense V."/>
            <person name="Catcheside P."/>
            <person name="Chovatia M."/>
            <person name="Cooper J."/>
            <person name="Damon W."/>
            <person name="Desjardin D."/>
            <person name="Finy P."/>
            <person name="Geml J."/>
            <person name="Haridas S."/>
            <person name="Hughes K."/>
            <person name="Justo A."/>
            <person name="Karasinski D."/>
            <person name="Kautmanova I."/>
            <person name="Kiss B."/>
            <person name="Kocsube S."/>
            <person name="Kotiranta H."/>
            <person name="LaButti K.M."/>
            <person name="Lechner B.E."/>
            <person name="Liimatainen K."/>
            <person name="Lipzen A."/>
            <person name="Lukacs Z."/>
            <person name="Mihaltcheva S."/>
            <person name="Morgado L.N."/>
            <person name="Niskanen T."/>
            <person name="Noordeloos M.E."/>
            <person name="Ohm R.A."/>
            <person name="Ortiz-Santana B."/>
            <person name="Ovrebo C."/>
            <person name="Racz N."/>
            <person name="Riley R."/>
            <person name="Savchenko A."/>
            <person name="Shiryaev A."/>
            <person name="Soop K."/>
            <person name="Spirin V."/>
            <person name="Szebenyi C."/>
            <person name="Tomsovsky M."/>
            <person name="Tulloss R.E."/>
            <person name="Uehling J."/>
            <person name="Grigoriev I.V."/>
            <person name="Vagvolgyi C."/>
            <person name="Papp T."/>
            <person name="Martin F.M."/>
            <person name="Miettinen O."/>
            <person name="Hibbett D.S."/>
            <person name="Nagy L.G."/>
        </authorList>
    </citation>
    <scope>NUCLEOTIDE SEQUENCE [LARGE SCALE GENOMIC DNA]</scope>
    <source>
        <strain evidence="2 3">CBS 309.79</strain>
    </source>
</reference>
<keyword evidence="3" id="KW-1185">Reference proteome</keyword>
<dbReference type="EMBL" id="ML178854">
    <property type="protein sequence ID" value="TFK96798.1"/>
    <property type="molecule type" value="Genomic_DNA"/>
</dbReference>
<organism evidence="2 3">
    <name type="scientific">Pterulicium gracile</name>
    <dbReference type="NCBI Taxonomy" id="1884261"/>
    <lineage>
        <taxon>Eukaryota</taxon>
        <taxon>Fungi</taxon>
        <taxon>Dikarya</taxon>
        <taxon>Basidiomycota</taxon>
        <taxon>Agaricomycotina</taxon>
        <taxon>Agaricomycetes</taxon>
        <taxon>Agaricomycetidae</taxon>
        <taxon>Agaricales</taxon>
        <taxon>Pleurotineae</taxon>
        <taxon>Pterulaceae</taxon>
        <taxon>Pterulicium</taxon>
    </lineage>
</organism>
<protein>
    <recommendedName>
        <fullName evidence="4">Secreted protein</fullName>
    </recommendedName>
</protein>
<dbReference type="AlphaFoldDB" id="A0A5C3Q9E8"/>
<accession>A0A5C3Q9E8</accession>
<evidence type="ECO:0000313" key="3">
    <source>
        <dbReference type="Proteomes" id="UP000305067"/>
    </source>
</evidence>